<dbReference type="AlphaFoldDB" id="A0A484LPJ8"/>
<dbReference type="GO" id="GO:0003700">
    <property type="term" value="F:DNA-binding transcription factor activity"/>
    <property type="evidence" value="ECO:0007669"/>
    <property type="project" value="InterPro"/>
</dbReference>
<dbReference type="PANTHER" id="PTHR45988:SF90">
    <property type="entry name" value="ZINC FINGER PROTEIN ZAT10-LIKE"/>
    <property type="match status" value="1"/>
</dbReference>
<dbReference type="Proteomes" id="UP000595140">
    <property type="component" value="Unassembled WGS sequence"/>
</dbReference>
<dbReference type="EMBL" id="OOIL02001788">
    <property type="protein sequence ID" value="VFQ78269.1"/>
    <property type="molecule type" value="Genomic_DNA"/>
</dbReference>
<dbReference type="PROSITE" id="PS50157">
    <property type="entry name" value="ZINC_FINGER_C2H2_2"/>
    <property type="match status" value="2"/>
</dbReference>
<dbReference type="OrthoDB" id="40579at2759"/>
<dbReference type="GO" id="GO:0008270">
    <property type="term" value="F:zinc ion binding"/>
    <property type="evidence" value="ECO:0007669"/>
    <property type="project" value="UniProtKB-KW"/>
</dbReference>
<feature type="region of interest" description="Disordered" evidence="8">
    <location>
        <begin position="1"/>
        <end position="50"/>
    </location>
</feature>
<organism evidence="10 11">
    <name type="scientific">Cuscuta campestris</name>
    <dbReference type="NCBI Taxonomy" id="132261"/>
    <lineage>
        <taxon>Eukaryota</taxon>
        <taxon>Viridiplantae</taxon>
        <taxon>Streptophyta</taxon>
        <taxon>Embryophyta</taxon>
        <taxon>Tracheophyta</taxon>
        <taxon>Spermatophyta</taxon>
        <taxon>Magnoliopsida</taxon>
        <taxon>eudicotyledons</taxon>
        <taxon>Gunneridae</taxon>
        <taxon>Pentapetalae</taxon>
        <taxon>asterids</taxon>
        <taxon>lamiids</taxon>
        <taxon>Solanales</taxon>
        <taxon>Convolvulaceae</taxon>
        <taxon>Cuscuteae</taxon>
        <taxon>Cuscuta</taxon>
        <taxon>Cuscuta subgen. Grammica</taxon>
        <taxon>Cuscuta sect. Cleistogrammica</taxon>
    </lineage>
</organism>
<evidence type="ECO:0000313" key="11">
    <source>
        <dbReference type="Proteomes" id="UP000595140"/>
    </source>
</evidence>
<accession>A0A484LPJ8</accession>
<dbReference type="InterPro" id="IPR013087">
    <property type="entry name" value="Znf_C2H2_type"/>
</dbReference>
<dbReference type="PROSITE" id="PS00028">
    <property type="entry name" value="ZINC_FINGER_C2H2_1"/>
    <property type="match status" value="2"/>
</dbReference>
<dbReference type="SMART" id="SM00355">
    <property type="entry name" value="ZnF_C2H2"/>
    <property type="match status" value="2"/>
</dbReference>
<dbReference type="GO" id="GO:0000976">
    <property type="term" value="F:transcription cis-regulatory region binding"/>
    <property type="evidence" value="ECO:0007669"/>
    <property type="project" value="TreeGrafter"/>
</dbReference>
<evidence type="ECO:0000313" key="10">
    <source>
        <dbReference type="EMBL" id="VFQ78269.1"/>
    </source>
</evidence>
<feature type="region of interest" description="Disordered" evidence="8">
    <location>
        <begin position="153"/>
        <end position="207"/>
    </location>
</feature>
<name>A0A484LPJ8_9ASTE</name>
<evidence type="ECO:0000256" key="5">
    <source>
        <dbReference type="ARBA" id="ARBA00023015"/>
    </source>
</evidence>
<evidence type="ECO:0000256" key="8">
    <source>
        <dbReference type="SAM" id="MobiDB-lite"/>
    </source>
</evidence>
<keyword evidence="4" id="KW-0862">Zinc</keyword>
<dbReference type="InterPro" id="IPR044653">
    <property type="entry name" value="AZF1/2/3-like"/>
</dbReference>
<dbReference type="SUPFAM" id="SSF57667">
    <property type="entry name" value="beta-beta-alpha zinc fingers"/>
    <property type="match status" value="1"/>
</dbReference>
<keyword evidence="6" id="KW-0804">Transcription</keyword>
<proteinExistence type="predicted"/>
<keyword evidence="11" id="KW-1185">Reference proteome</keyword>
<keyword evidence="3 7" id="KW-0863">Zinc-finger</keyword>
<keyword evidence="5" id="KW-0805">Transcription regulation</keyword>
<evidence type="ECO:0000256" key="4">
    <source>
        <dbReference type="ARBA" id="ARBA00022833"/>
    </source>
</evidence>
<sequence>MALEALKAQPVASKIHAPPPPPILREVDVNSFKKRRSKRPRAESPQPHQSEEEYLALCLVMLSGGGATRSATAAAAQEQSYRCSVCDKAFPSYQALGGHKASHRKHAAASSDENNPSTSAAAGTNALSAALYYPASGKPHECSICHRSFPTGQALGGHKRRHYEGKLGGGGGGSKDGGRSSSVNTSSEGAIVSSRVPLEFDLNELPPSPGLELRLSVDFAGESQPVAGDHEVESPIPVKAPRLSSFRDEPNNN</sequence>
<evidence type="ECO:0000256" key="1">
    <source>
        <dbReference type="ARBA" id="ARBA00022723"/>
    </source>
</evidence>
<evidence type="ECO:0000256" key="3">
    <source>
        <dbReference type="ARBA" id="ARBA00022771"/>
    </source>
</evidence>
<evidence type="ECO:0000256" key="2">
    <source>
        <dbReference type="ARBA" id="ARBA00022737"/>
    </source>
</evidence>
<feature type="domain" description="C2H2-type" evidence="9">
    <location>
        <begin position="81"/>
        <end position="108"/>
    </location>
</feature>
<reference evidence="10 11" key="1">
    <citation type="submission" date="2018-04" db="EMBL/GenBank/DDBJ databases">
        <authorList>
            <person name="Vogel A."/>
        </authorList>
    </citation>
    <scope>NUCLEOTIDE SEQUENCE [LARGE SCALE GENOMIC DNA]</scope>
</reference>
<dbReference type="PANTHER" id="PTHR45988">
    <property type="entry name" value="C2H2 TYPE ZINC FINGER TRANSCRIPTION FACTOR FAMILY-RELATED"/>
    <property type="match status" value="1"/>
</dbReference>
<evidence type="ECO:0000256" key="6">
    <source>
        <dbReference type="ARBA" id="ARBA00023163"/>
    </source>
</evidence>
<evidence type="ECO:0000259" key="9">
    <source>
        <dbReference type="PROSITE" id="PS50157"/>
    </source>
</evidence>
<dbReference type="Gene3D" id="3.30.160.60">
    <property type="entry name" value="Classic Zinc Finger"/>
    <property type="match status" value="1"/>
</dbReference>
<feature type="region of interest" description="Disordered" evidence="8">
    <location>
        <begin position="222"/>
        <end position="253"/>
    </location>
</feature>
<feature type="domain" description="C2H2-type" evidence="9">
    <location>
        <begin position="140"/>
        <end position="167"/>
    </location>
</feature>
<dbReference type="GO" id="GO:0005634">
    <property type="term" value="C:nucleus"/>
    <property type="evidence" value="ECO:0007669"/>
    <property type="project" value="TreeGrafter"/>
</dbReference>
<protein>
    <recommendedName>
        <fullName evidence="9">C2H2-type domain-containing protein</fullName>
    </recommendedName>
</protein>
<feature type="compositionally biased region" description="Gly residues" evidence="8">
    <location>
        <begin position="166"/>
        <end position="175"/>
    </location>
</feature>
<dbReference type="Pfam" id="PF13912">
    <property type="entry name" value="zf-C2H2_6"/>
    <property type="match status" value="2"/>
</dbReference>
<keyword evidence="1" id="KW-0479">Metal-binding</keyword>
<dbReference type="InterPro" id="IPR036236">
    <property type="entry name" value="Znf_C2H2_sf"/>
</dbReference>
<evidence type="ECO:0000256" key="7">
    <source>
        <dbReference type="PROSITE-ProRule" id="PRU00042"/>
    </source>
</evidence>
<gene>
    <name evidence="10" type="ORF">CCAM_LOCUS20045</name>
</gene>
<keyword evidence="2" id="KW-0677">Repeat</keyword>